<evidence type="ECO:0000313" key="9">
    <source>
        <dbReference type="Proteomes" id="UP001287286"/>
    </source>
</evidence>
<evidence type="ECO:0000256" key="4">
    <source>
        <dbReference type="ARBA" id="ARBA00023136"/>
    </source>
</evidence>
<feature type="transmembrane region" description="Helical" evidence="6">
    <location>
        <begin position="389"/>
        <end position="409"/>
    </location>
</feature>
<dbReference type="Gene3D" id="3.30.750.24">
    <property type="entry name" value="STAS domain"/>
    <property type="match status" value="1"/>
</dbReference>
<evidence type="ECO:0000256" key="1">
    <source>
        <dbReference type="ARBA" id="ARBA00004141"/>
    </source>
</evidence>
<feature type="transmembrane region" description="Helical" evidence="6">
    <location>
        <begin position="655"/>
        <end position="674"/>
    </location>
</feature>
<feature type="transmembrane region" description="Helical" evidence="6">
    <location>
        <begin position="109"/>
        <end position="127"/>
    </location>
</feature>
<reference evidence="8 9" key="1">
    <citation type="journal article" date="2024" name="Microbiol. Resour. Announc.">
        <title>Genome annotations for the ascomycete fungi Trichoderma harzianum, Trichoderma aggressivum, and Purpureocillium lilacinum.</title>
        <authorList>
            <person name="Beijen E.P.W."/>
            <person name="Ohm R.A."/>
        </authorList>
    </citation>
    <scope>NUCLEOTIDE SEQUENCE [LARGE SCALE GENOMIC DNA]</scope>
    <source>
        <strain evidence="8 9">CBS 150709</strain>
    </source>
</reference>
<evidence type="ECO:0000259" key="7">
    <source>
        <dbReference type="PROSITE" id="PS50801"/>
    </source>
</evidence>
<feature type="compositionally biased region" description="Basic and acidic residues" evidence="5">
    <location>
        <begin position="144"/>
        <end position="162"/>
    </location>
</feature>
<dbReference type="Pfam" id="PF01740">
    <property type="entry name" value="STAS"/>
    <property type="match status" value="1"/>
</dbReference>
<evidence type="ECO:0000313" key="8">
    <source>
        <dbReference type="EMBL" id="KAK4091569.1"/>
    </source>
</evidence>
<comment type="caution">
    <text evidence="8">The sequence shown here is derived from an EMBL/GenBank/DDBJ whole genome shotgun (WGS) entry which is preliminary data.</text>
</comment>
<dbReference type="SUPFAM" id="SSF52091">
    <property type="entry name" value="SpoIIaa-like"/>
    <property type="match status" value="1"/>
</dbReference>
<feature type="transmembrane region" description="Helical" evidence="6">
    <location>
        <begin position="615"/>
        <end position="635"/>
    </location>
</feature>
<dbReference type="CDD" id="cd07042">
    <property type="entry name" value="STAS_SulP_like_sulfate_transporter"/>
    <property type="match status" value="1"/>
</dbReference>
<feature type="transmembrane region" description="Helical" evidence="6">
    <location>
        <begin position="753"/>
        <end position="782"/>
    </location>
</feature>
<feature type="transmembrane region" description="Helical" evidence="6">
    <location>
        <begin position="526"/>
        <end position="544"/>
    </location>
</feature>
<dbReference type="Proteomes" id="UP001287286">
    <property type="component" value="Unassembled WGS sequence"/>
</dbReference>
<dbReference type="EMBL" id="JAWRVI010000011">
    <property type="protein sequence ID" value="KAK4091569.1"/>
    <property type="molecule type" value="Genomic_DNA"/>
</dbReference>
<evidence type="ECO:0000256" key="6">
    <source>
        <dbReference type="SAM" id="Phobius"/>
    </source>
</evidence>
<comment type="subcellular location">
    <subcellularLocation>
        <location evidence="1">Membrane</location>
        <topology evidence="1">Multi-pass membrane protein</topology>
    </subcellularLocation>
</comment>
<sequence length="960" mass="104266">MDPNCVFLRASRTPCDGGWWPTLAAAAGCCATSRPLRLEVLGSRVCDLESLGLQQGRPSVTVYVGRRGSGHGSSGTETVRRALTRKAPAVDSGDRLTGDRPGFGFPDPIVGNLHLLIVGPYFVLPLLRRSRRRRRTIPTQPDASRGRDVTDKMASRPSHNRENSASNGNNDHRPLQPSTLRQSHTPASRRGSSQGSDSAAARQPDTSPASSSASSQRKQPAAATESTPLIPADGQQHEQHQRRDPAHPGICTHGTFSPRPSSPADGIFGGRLLDDMTASETTASEPPSGVLDNAMSNILGTDDWKVWIKRRIRTKKVTQSTELAQQAGFRFTPMMYLAYYIPFFNWIGQYQLSFLKGDLVAALTIASFYLPMALSLASNLAHVPPIHGLYAFVFNPLIYAILGSCPQMIVGPEAAGSLLVGTVVQQSVDTGGSDEDNDLLHAQICGVVAGMAGAIVLIAGLARLGFLDSVLSRPFLRGFISAIGFVIAVDQLIPELGLADLASEQGVSHGSSIDKIAFIVENVGEVHHLTFAVAGISFLVIMICRELKKRLEPKFPSVVFVPDRFLIVVASAILCAHFRWDKKGVEVLGSVKSATGGLFAFRWPFQLSHMRHIRAAMSTSFLIALLGFFESSVAAKSLGGSDTIQGMELSANREMIALGVANLVGASFMSLPAFGGYGRSKVNKTTGGKSPMSSVFLSLISLLSIIFLLPQFYFLPKPVLCSMISVVAWSLIEEAPHDIAFFVHIRGWKELSLMAIIFLSTIFYSLTLGMALGVGISLLLVIKHSTRPRIQILGRIPGTNRFENAEADNPNLEFIEGCLIVKIPEPLHFANTGELKSRLRRLELYGTSQAHPALPRIRSQESNRNIIFDIHGVTSMDGSGTQVLEEIVRSYRQRGVRVFFSRGPSKRSHPVWQLMERSGIVALCGGESHFVMDVEEALRWTEYEESISMGSGSSVRESQS</sequence>
<keyword evidence="9" id="KW-1185">Reference proteome</keyword>
<feature type="transmembrane region" description="Helical" evidence="6">
    <location>
        <begin position="695"/>
        <end position="715"/>
    </location>
</feature>
<dbReference type="Pfam" id="PF00916">
    <property type="entry name" value="Sulfate_transp"/>
    <property type="match status" value="1"/>
</dbReference>
<evidence type="ECO:0000256" key="2">
    <source>
        <dbReference type="ARBA" id="ARBA00022692"/>
    </source>
</evidence>
<feature type="transmembrane region" description="Helical" evidence="6">
    <location>
        <begin position="440"/>
        <end position="462"/>
    </location>
</feature>
<name>A0ABR0C5Z1_PURLI</name>
<feature type="region of interest" description="Disordered" evidence="5">
    <location>
        <begin position="65"/>
        <end position="97"/>
    </location>
</feature>
<feature type="compositionally biased region" description="Low complexity" evidence="5">
    <location>
        <begin position="207"/>
        <end position="223"/>
    </location>
</feature>
<dbReference type="PROSITE" id="PS50801">
    <property type="entry name" value="STAS"/>
    <property type="match status" value="1"/>
</dbReference>
<feature type="domain" description="STAS" evidence="7">
    <location>
        <begin position="808"/>
        <end position="941"/>
    </location>
</feature>
<feature type="compositionally biased region" description="Basic and acidic residues" evidence="5">
    <location>
        <begin position="235"/>
        <end position="246"/>
    </location>
</feature>
<feature type="transmembrane region" description="Helical" evidence="6">
    <location>
        <begin position="474"/>
        <end position="493"/>
    </location>
</feature>
<dbReference type="PANTHER" id="PTHR11814">
    <property type="entry name" value="SULFATE TRANSPORTER"/>
    <property type="match status" value="1"/>
</dbReference>
<proteinExistence type="predicted"/>
<feature type="transmembrane region" description="Helical" evidence="6">
    <location>
        <begin position="359"/>
        <end position="377"/>
    </location>
</feature>
<keyword evidence="2 6" id="KW-0812">Transmembrane</keyword>
<dbReference type="InterPro" id="IPR002645">
    <property type="entry name" value="STAS_dom"/>
</dbReference>
<gene>
    <name evidence="8" type="ORF">Purlil1_3999</name>
</gene>
<keyword evidence="3 6" id="KW-1133">Transmembrane helix</keyword>
<evidence type="ECO:0000256" key="5">
    <source>
        <dbReference type="SAM" id="MobiDB-lite"/>
    </source>
</evidence>
<feature type="region of interest" description="Disordered" evidence="5">
    <location>
        <begin position="134"/>
        <end position="267"/>
    </location>
</feature>
<dbReference type="InterPro" id="IPR011547">
    <property type="entry name" value="SLC26A/SulP_dom"/>
</dbReference>
<dbReference type="InterPro" id="IPR001902">
    <property type="entry name" value="SLC26A/SulP_fam"/>
</dbReference>
<keyword evidence="4 6" id="KW-0472">Membrane</keyword>
<protein>
    <recommendedName>
        <fullName evidence="7">STAS domain-containing protein</fullName>
    </recommendedName>
</protein>
<dbReference type="InterPro" id="IPR036513">
    <property type="entry name" value="STAS_dom_sf"/>
</dbReference>
<accession>A0ABR0C5Z1</accession>
<organism evidence="8 9">
    <name type="scientific">Purpureocillium lilacinum</name>
    <name type="common">Paecilomyces lilacinus</name>
    <dbReference type="NCBI Taxonomy" id="33203"/>
    <lineage>
        <taxon>Eukaryota</taxon>
        <taxon>Fungi</taxon>
        <taxon>Dikarya</taxon>
        <taxon>Ascomycota</taxon>
        <taxon>Pezizomycotina</taxon>
        <taxon>Sordariomycetes</taxon>
        <taxon>Hypocreomycetidae</taxon>
        <taxon>Hypocreales</taxon>
        <taxon>Ophiocordycipitaceae</taxon>
        <taxon>Purpureocillium</taxon>
    </lineage>
</organism>
<feature type="compositionally biased region" description="Polar residues" evidence="5">
    <location>
        <begin position="176"/>
        <end position="197"/>
    </location>
</feature>
<feature type="transmembrane region" description="Helical" evidence="6">
    <location>
        <begin position="327"/>
        <end position="347"/>
    </location>
</feature>
<evidence type="ECO:0000256" key="3">
    <source>
        <dbReference type="ARBA" id="ARBA00022989"/>
    </source>
</evidence>